<keyword evidence="1" id="KW-0812">Transmembrane</keyword>
<dbReference type="EMBL" id="JAPDDP010000022">
    <property type="protein sequence ID" value="MDA0181492.1"/>
    <property type="molecule type" value="Genomic_DNA"/>
</dbReference>
<dbReference type="AlphaFoldDB" id="A0A9X3NB21"/>
<gene>
    <name evidence="2" type="ORF">OJ997_14400</name>
</gene>
<comment type="caution">
    <text evidence="2">The sequence shown here is derived from an EMBL/GenBank/DDBJ whole genome shotgun (WGS) entry which is preliminary data.</text>
</comment>
<keyword evidence="1" id="KW-0472">Membrane</keyword>
<dbReference type="Proteomes" id="UP001147653">
    <property type="component" value="Unassembled WGS sequence"/>
</dbReference>
<feature type="transmembrane region" description="Helical" evidence="1">
    <location>
        <begin position="27"/>
        <end position="48"/>
    </location>
</feature>
<proteinExistence type="predicted"/>
<keyword evidence="3" id="KW-1185">Reference proteome</keyword>
<protein>
    <submittedName>
        <fullName evidence="2">Uncharacterized protein</fullName>
    </submittedName>
</protein>
<sequence>MPQPLAHAFLALADDPEPVDQRTLPRVFAAAVATVVLAVGAPLGFLVVNPADHAIGPLAGSKFTLTLDDGD</sequence>
<accession>A0A9X3NB21</accession>
<keyword evidence="1" id="KW-1133">Transmembrane helix</keyword>
<evidence type="ECO:0000313" key="3">
    <source>
        <dbReference type="Proteomes" id="UP001147653"/>
    </source>
</evidence>
<reference evidence="2" key="1">
    <citation type="submission" date="2022-10" db="EMBL/GenBank/DDBJ databases">
        <title>The WGS of Solirubrobacter phytolaccae KCTC 29190.</title>
        <authorList>
            <person name="Jiang Z."/>
        </authorList>
    </citation>
    <scope>NUCLEOTIDE SEQUENCE</scope>
    <source>
        <strain evidence="2">KCTC 29190</strain>
    </source>
</reference>
<evidence type="ECO:0000313" key="2">
    <source>
        <dbReference type="EMBL" id="MDA0181492.1"/>
    </source>
</evidence>
<organism evidence="2 3">
    <name type="scientific">Solirubrobacter phytolaccae</name>
    <dbReference type="NCBI Taxonomy" id="1404360"/>
    <lineage>
        <taxon>Bacteria</taxon>
        <taxon>Bacillati</taxon>
        <taxon>Actinomycetota</taxon>
        <taxon>Thermoleophilia</taxon>
        <taxon>Solirubrobacterales</taxon>
        <taxon>Solirubrobacteraceae</taxon>
        <taxon>Solirubrobacter</taxon>
    </lineage>
</organism>
<evidence type="ECO:0000256" key="1">
    <source>
        <dbReference type="SAM" id="Phobius"/>
    </source>
</evidence>
<dbReference type="RefSeq" id="WP_270025808.1">
    <property type="nucleotide sequence ID" value="NZ_JAPDDP010000022.1"/>
</dbReference>
<name>A0A9X3NB21_9ACTN</name>